<sequence length="206" mass="23318">MGTHKLPRFTRRQEAATAGALVMIFVYAAYSWLVTPHVASLRASQQYERVAEVCAERSRVTNQRLRTERAHLQELTDQYASFSGRAFHPNKAEEFFSDLEAFCEQTGCVMASLRYLRDITRRPVVQEGGASHLLWTHRSVALTVHATYGNIIRLIEKLQARPQKVWIDALRMGPSDLGPGRVACDLVVTIYVNLDKESPDDEQAPM</sequence>
<keyword evidence="1" id="KW-0472">Membrane</keyword>
<evidence type="ECO:0000313" key="3">
    <source>
        <dbReference type="Proteomes" id="UP001431776"/>
    </source>
</evidence>
<gene>
    <name evidence="2" type="ORF">QJ522_18790</name>
</gene>
<evidence type="ECO:0000256" key="1">
    <source>
        <dbReference type="SAM" id="Phobius"/>
    </source>
</evidence>
<keyword evidence="1" id="KW-0812">Transmembrane</keyword>
<reference evidence="2" key="1">
    <citation type="submission" date="2023-05" db="EMBL/GenBank/DDBJ databases">
        <title>Anaerotaeda fermentans gen. nov., sp. nov., a novel anaerobic planctomycete of the new family within the order Sedimentisphaerales isolated from Taman Peninsula, Russia.</title>
        <authorList>
            <person name="Khomyakova M.A."/>
            <person name="Merkel A.Y."/>
            <person name="Slobodkin A.I."/>
        </authorList>
    </citation>
    <scope>NUCLEOTIDE SEQUENCE</scope>
    <source>
        <strain evidence="2">M17dextr</strain>
    </source>
</reference>
<protein>
    <submittedName>
        <fullName evidence="2">Uncharacterized protein</fullName>
    </submittedName>
</protein>
<organism evidence="2 3">
    <name type="scientific">Anaerobaca lacustris</name>
    <dbReference type="NCBI Taxonomy" id="3044600"/>
    <lineage>
        <taxon>Bacteria</taxon>
        <taxon>Pseudomonadati</taxon>
        <taxon>Planctomycetota</taxon>
        <taxon>Phycisphaerae</taxon>
        <taxon>Sedimentisphaerales</taxon>
        <taxon>Anaerobacaceae</taxon>
        <taxon>Anaerobaca</taxon>
    </lineage>
</organism>
<feature type="transmembrane region" description="Helical" evidence="1">
    <location>
        <begin position="15"/>
        <end position="33"/>
    </location>
</feature>
<comment type="caution">
    <text evidence="2">The sequence shown here is derived from an EMBL/GenBank/DDBJ whole genome shotgun (WGS) entry which is preliminary data.</text>
</comment>
<proteinExistence type="predicted"/>
<dbReference type="Proteomes" id="UP001431776">
    <property type="component" value="Unassembled WGS sequence"/>
</dbReference>
<keyword evidence="3" id="KW-1185">Reference proteome</keyword>
<name>A0AAW6TZG0_9BACT</name>
<dbReference type="AlphaFoldDB" id="A0AAW6TZG0"/>
<dbReference type="EMBL" id="JASCXX010000028">
    <property type="protein sequence ID" value="MDI6451116.1"/>
    <property type="molecule type" value="Genomic_DNA"/>
</dbReference>
<accession>A0AAW6TZG0</accession>
<keyword evidence="1" id="KW-1133">Transmembrane helix</keyword>
<evidence type="ECO:0000313" key="2">
    <source>
        <dbReference type="EMBL" id="MDI6451116.1"/>
    </source>
</evidence>
<dbReference type="RefSeq" id="WP_349246525.1">
    <property type="nucleotide sequence ID" value="NZ_JASCXX010000028.1"/>
</dbReference>